<sequence length="562" mass="61652">MKKAMLSPTDQAKELLNLAKLVLGRGVVSLEGGPGVFLTGFQDLPRWGLSTAREVHQGARCCPHRNAIIDDDGVITYAQLRDNSRKLAQWLVKYKEEELGGDPSRSELRIGIMARNSRYFLYPLTAKGYAGGAVFLLNVGSSPEQITGCVEENKINIVFADDEFEDRIPSDLGIPVVWAHTSRDHGRTNEAPLTIDKILLSDEELPKLPVFPKHGDLVLMSSGTTGIPKGILRDEPKLPFVVSGLLGAAPWHSNMTLQLSASMFHTWGWSCINVALASRSTIAMMRHFDPEKAFKQLADYKCDGMISSPIFFKQMTALEGNERFDTSNLKFILSAGNALTPQAVADVHERFGPILANIYGSTELSLATAATAEEIAVDPTVAGRVVPGTVLKLYDDEGNEVPKGQIGRIFLNNETAMKGYSNPNTKVDIIDGLIEMGDLGYFDDEDRLHVLGRSDDMIIVGGENVHPQSVVEVLETMPGIGDVHAGGVDDEQWFKRIAVWVVRGDDEHGRALTPESIRTWVKQTLADHSVPRDVNFVDSLPRNATGKVMARFLPPSQRDQGV</sequence>
<proteinExistence type="inferred from homology"/>
<feature type="domain" description="AMP-dependent synthetase/ligase" evidence="3">
    <location>
        <begin position="59"/>
        <end position="420"/>
    </location>
</feature>
<gene>
    <name evidence="5" type="ORF">IW254_001471</name>
</gene>
<protein>
    <submittedName>
        <fullName evidence="5">Fatty-acyl-CoA synthase</fullName>
        <ecNumber evidence="5">6.2.1.-</ecNumber>
    </submittedName>
</protein>
<dbReference type="InterPro" id="IPR045851">
    <property type="entry name" value="AMP-bd_C_sf"/>
</dbReference>
<evidence type="ECO:0000313" key="5">
    <source>
        <dbReference type="EMBL" id="MBG6122502.1"/>
    </source>
</evidence>
<dbReference type="Gene3D" id="3.40.50.12780">
    <property type="entry name" value="N-terminal domain of ligase-like"/>
    <property type="match status" value="1"/>
</dbReference>
<dbReference type="PANTHER" id="PTHR43201">
    <property type="entry name" value="ACYL-COA SYNTHETASE"/>
    <property type="match status" value="1"/>
</dbReference>
<dbReference type="Proteomes" id="UP000658613">
    <property type="component" value="Unassembled WGS sequence"/>
</dbReference>
<comment type="similarity">
    <text evidence="1">Belongs to the ATP-dependent AMP-binding enzyme family.</text>
</comment>
<evidence type="ECO:0000313" key="6">
    <source>
        <dbReference type="Proteomes" id="UP000658613"/>
    </source>
</evidence>
<feature type="domain" description="AMP-binding enzyme C-terminal" evidence="4">
    <location>
        <begin position="472"/>
        <end position="547"/>
    </location>
</feature>
<evidence type="ECO:0000259" key="4">
    <source>
        <dbReference type="Pfam" id="PF13193"/>
    </source>
</evidence>
<evidence type="ECO:0000256" key="2">
    <source>
        <dbReference type="ARBA" id="ARBA00022598"/>
    </source>
</evidence>
<dbReference type="InterPro" id="IPR042099">
    <property type="entry name" value="ANL_N_sf"/>
</dbReference>
<dbReference type="InterPro" id="IPR020845">
    <property type="entry name" value="AMP-binding_CS"/>
</dbReference>
<evidence type="ECO:0000256" key="1">
    <source>
        <dbReference type="ARBA" id="ARBA00006432"/>
    </source>
</evidence>
<dbReference type="SUPFAM" id="SSF56801">
    <property type="entry name" value="Acetyl-CoA synthetase-like"/>
    <property type="match status" value="1"/>
</dbReference>
<dbReference type="EMBL" id="JADOUE010000001">
    <property type="protein sequence ID" value="MBG6122502.1"/>
    <property type="molecule type" value="Genomic_DNA"/>
</dbReference>
<organism evidence="5 6">
    <name type="scientific">Corynebacterium aquatimens</name>
    <dbReference type="NCBI Taxonomy" id="1190508"/>
    <lineage>
        <taxon>Bacteria</taxon>
        <taxon>Bacillati</taxon>
        <taxon>Actinomycetota</taxon>
        <taxon>Actinomycetes</taxon>
        <taxon>Mycobacteriales</taxon>
        <taxon>Corynebacteriaceae</taxon>
        <taxon>Corynebacterium</taxon>
    </lineage>
</organism>
<dbReference type="PROSITE" id="PS00455">
    <property type="entry name" value="AMP_BINDING"/>
    <property type="match status" value="1"/>
</dbReference>
<name>A0A931GSY6_9CORY</name>
<dbReference type="InterPro" id="IPR000873">
    <property type="entry name" value="AMP-dep_synth/lig_dom"/>
</dbReference>
<reference evidence="5" key="1">
    <citation type="submission" date="2020-11" db="EMBL/GenBank/DDBJ databases">
        <title>Sequencing the genomes of 1000 actinobacteria strains.</title>
        <authorList>
            <person name="Klenk H.-P."/>
        </authorList>
    </citation>
    <scope>NUCLEOTIDE SEQUENCE</scope>
    <source>
        <strain evidence="5">DSM 45632</strain>
    </source>
</reference>
<accession>A0A931GSY6</accession>
<dbReference type="EC" id="6.2.1.-" evidence="5"/>
<dbReference type="PANTHER" id="PTHR43201:SF5">
    <property type="entry name" value="MEDIUM-CHAIN ACYL-COA LIGASE ACSF2, MITOCHONDRIAL"/>
    <property type="match status" value="1"/>
</dbReference>
<dbReference type="Pfam" id="PF13193">
    <property type="entry name" value="AMP-binding_C"/>
    <property type="match status" value="1"/>
</dbReference>
<dbReference type="AlphaFoldDB" id="A0A931GSY6"/>
<dbReference type="Pfam" id="PF00501">
    <property type="entry name" value="AMP-binding"/>
    <property type="match status" value="1"/>
</dbReference>
<dbReference type="GO" id="GO:0006631">
    <property type="term" value="P:fatty acid metabolic process"/>
    <property type="evidence" value="ECO:0007669"/>
    <property type="project" value="TreeGrafter"/>
</dbReference>
<dbReference type="InterPro" id="IPR025110">
    <property type="entry name" value="AMP-bd_C"/>
</dbReference>
<keyword evidence="6" id="KW-1185">Reference proteome</keyword>
<evidence type="ECO:0000259" key="3">
    <source>
        <dbReference type="Pfam" id="PF00501"/>
    </source>
</evidence>
<dbReference type="CDD" id="cd04433">
    <property type="entry name" value="AFD_class_I"/>
    <property type="match status" value="1"/>
</dbReference>
<dbReference type="Gene3D" id="3.30.300.30">
    <property type="match status" value="1"/>
</dbReference>
<keyword evidence="2 5" id="KW-0436">Ligase</keyword>
<dbReference type="GO" id="GO:0031956">
    <property type="term" value="F:medium-chain fatty acid-CoA ligase activity"/>
    <property type="evidence" value="ECO:0007669"/>
    <property type="project" value="TreeGrafter"/>
</dbReference>
<dbReference type="RefSeq" id="WP_231375490.1">
    <property type="nucleotide sequence ID" value="NZ_CP046980.1"/>
</dbReference>
<comment type="caution">
    <text evidence="5">The sequence shown here is derived from an EMBL/GenBank/DDBJ whole genome shotgun (WGS) entry which is preliminary data.</text>
</comment>